<sequence length="323" mass="36051">MTEHASDSLQKQQSVFLEQSSSRCARVVSPESSSSMGEATASADLPLLRVCRFSQKDMKLDRIRAFIISKYSGLPNQAHIVEERYLVIWYIWGLWTYASSSLRLGPPQRWQRLGGIDNDVHLQIDDRGDVVRGQQARRQREDDAPLDLRLPRLRPPSAIPSACRLARRLAFDRLLLDLRLRRLRREEDATLDLHLPCLRPPAAMRRSSFASPASVRPARVASPDAPPPTACPRPPPAGEKGAAGVDRVGWWVWIELAVKNHAAGGGGTARASASRRYTAAANITTDTTELVAILMYVDALRHPILQQQGTHPDEPEERMFCSE</sequence>
<evidence type="ECO:0000313" key="3">
    <source>
        <dbReference type="Proteomes" id="UP001054889"/>
    </source>
</evidence>
<evidence type="ECO:0000313" key="2">
    <source>
        <dbReference type="EMBL" id="GJN39101.1"/>
    </source>
</evidence>
<accession>A0AAV5FVR7</accession>
<dbReference type="Proteomes" id="UP001054889">
    <property type="component" value="Unassembled WGS sequence"/>
</dbReference>
<dbReference type="AlphaFoldDB" id="A0AAV5FVR7"/>
<dbReference type="EMBL" id="BQKI01000097">
    <property type="protein sequence ID" value="GJN39101.1"/>
    <property type="molecule type" value="Genomic_DNA"/>
</dbReference>
<evidence type="ECO:0000256" key="1">
    <source>
        <dbReference type="SAM" id="MobiDB-lite"/>
    </source>
</evidence>
<reference evidence="2" key="1">
    <citation type="journal article" date="2018" name="DNA Res.">
        <title>Multiple hybrid de novo genome assembly of finger millet, an orphan allotetraploid crop.</title>
        <authorList>
            <person name="Hatakeyama M."/>
            <person name="Aluri S."/>
            <person name="Balachadran M.T."/>
            <person name="Sivarajan S.R."/>
            <person name="Patrignani A."/>
            <person name="Gruter S."/>
            <person name="Poveda L."/>
            <person name="Shimizu-Inatsugi R."/>
            <person name="Baeten J."/>
            <person name="Francoijs K.J."/>
            <person name="Nataraja K.N."/>
            <person name="Reddy Y.A.N."/>
            <person name="Phadnis S."/>
            <person name="Ravikumar R.L."/>
            <person name="Schlapbach R."/>
            <person name="Sreeman S.M."/>
            <person name="Shimizu K.K."/>
        </authorList>
    </citation>
    <scope>NUCLEOTIDE SEQUENCE</scope>
</reference>
<reference evidence="2" key="2">
    <citation type="submission" date="2021-12" db="EMBL/GenBank/DDBJ databases">
        <title>Resequencing data analysis of finger millet.</title>
        <authorList>
            <person name="Hatakeyama M."/>
            <person name="Aluri S."/>
            <person name="Balachadran M.T."/>
            <person name="Sivarajan S.R."/>
            <person name="Poveda L."/>
            <person name="Shimizu-Inatsugi R."/>
            <person name="Schlapbach R."/>
            <person name="Sreeman S.M."/>
            <person name="Shimizu K.K."/>
        </authorList>
    </citation>
    <scope>NUCLEOTIDE SEQUENCE</scope>
</reference>
<gene>
    <name evidence="2" type="primary">gb28198</name>
    <name evidence="2" type="ORF">PR202_gb28198</name>
</gene>
<feature type="compositionally biased region" description="Pro residues" evidence="1">
    <location>
        <begin position="224"/>
        <end position="237"/>
    </location>
</feature>
<keyword evidence="3" id="KW-1185">Reference proteome</keyword>
<organism evidence="2 3">
    <name type="scientific">Eleusine coracana subsp. coracana</name>
    <dbReference type="NCBI Taxonomy" id="191504"/>
    <lineage>
        <taxon>Eukaryota</taxon>
        <taxon>Viridiplantae</taxon>
        <taxon>Streptophyta</taxon>
        <taxon>Embryophyta</taxon>
        <taxon>Tracheophyta</taxon>
        <taxon>Spermatophyta</taxon>
        <taxon>Magnoliopsida</taxon>
        <taxon>Liliopsida</taxon>
        <taxon>Poales</taxon>
        <taxon>Poaceae</taxon>
        <taxon>PACMAD clade</taxon>
        <taxon>Chloridoideae</taxon>
        <taxon>Cynodonteae</taxon>
        <taxon>Eleusininae</taxon>
        <taxon>Eleusine</taxon>
    </lineage>
</organism>
<name>A0AAV5FVR7_ELECO</name>
<protein>
    <submittedName>
        <fullName evidence="2">Uncharacterized protein</fullName>
    </submittedName>
</protein>
<proteinExistence type="predicted"/>
<comment type="caution">
    <text evidence="2">The sequence shown here is derived from an EMBL/GenBank/DDBJ whole genome shotgun (WGS) entry which is preliminary data.</text>
</comment>
<feature type="region of interest" description="Disordered" evidence="1">
    <location>
        <begin position="206"/>
        <end position="241"/>
    </location>
</feature>